<proteinExistence type="predicted"/>
<name>A0A917JLV5_9GAMM</name>
<gene>
    <name evidence="1" type="ORF">GCM10009332_12630</name>
</gene>
<dbReference type="RefSeq" id="WP_188918969.1">
    <property type="nucleotide sequence ID" value="NZ_BMPZ01000002.1"/>
</dbReference>
<reference evidence="1" key="1">
    <citation type="journal article" date="2014" name="Int. J. Syst. Evol. Microbiol.">
        <title>Complete genome sequence of Corynebacterium casei LMG S-19264T (=DSM 44701T), isolated from a smear-ripened cheese.</title>
        <authorList>
            <consortium name="US DOE Joint Genome Institute (JGI-PGF)"/>
            <person name="Walter F."/>
            <person name="Albersmeier A."/>
            <person name="Kalinowski J."/>
            <person name="Ruckert C."/>
        </authorList>
    </citation>
    <scope>NUCLEOTIDE SEQUENCE</scope>
    <source>
        <strain evidence="1">JCM 30804</strain>
    </source>
</reference>
<reference evidence="1" key="2">
    <citation type="submission" date="2020-09" db="EMBL/GenBank/DDBJ databases">
        <authorList>
            <person name="Sun Q."/>
            <person name="Ohkuma M."/>
        </authorList>
    </citation>
    <scope>NUCLEOTIDE SEQUENCE</scope>
    <source>
        <strain evidence="1">JCM 30804</strain>
    </source>
</reference>
<evidence type="ECO:0000313" key="1">
    <source>
        <dbReference type="EMBL" id="GGI76700.1"/>
    </source>
</evidence>
<dbReference type="InterPro" id="IPR021811">
    <property type="entry name" value="DUF3389"/>
</dbReference>
<comment type="caution">
    <text evidence="1">The sequence shown here is derived from an EMBL/GenBank/DDBJ whole genome shotgun (WGS) entry which is preliminary data.</text>
</comment>
<dbReference type="EMBL" id="BMPZ01000002">
    <property type="protein sequence ID" value="GGI76700.1"/>
    <property type="molecule type" value="Genomic_DNA"/>
</dbReference>
<keyword evidence="2" id="KW-1185">Reference proteome</keyword>
<organism evidence="1 2">
    <name type="scientific">Shewanella gelidii</name>
    <dbReference type="NCBI Taxonomy" id="1642821"/>
    <lineage>
        <taxon>Bacteria</taxon>
        <taxon>Pseudomonadati</taxon>
        <taxon>Pseudomonadota</taxon>
        <taxon>Gammaproteobacteria</taxon>
        <taxon>Alteromonadales</taxon>
        <taxon>Shewanellaceae</taxon>
        <taxon>Shewanella</taxon>
    </lineage>
</organism>
<dbReference type="Proteomes" id="UP000613743">
    <property type="component" value="Unassembled WGS sequence"/>
</dbReference>
<evidence type="ECO:0000313" key="2">
    <source>
        <dbReference type="Proteomes" id="UP000613743"/>
    </source>
</evidence>
<dbReference type="Pfam" id="PF11869">
    <property type="entry name" value="DUF3389"/>
    <property type="match status" value="1"/>
</dbReference>
<evidence type="ECO:0008006" key="3">
    <source>
        <dbReference type="Google" id="ProtNLM"/>
    </source>
</evidence>
<dbReference type="AlphaFoldDB" id="A0A917JLV5"/>
<protein>
    <recommendedName>
        <fullName evidence="3">DUF3389 domain-containing protein</fullName>
    </recommendedName>
</protein>
<sequence length="73" mass="8266">MVINFSKGKLIVTPHEVQVRMEGATFTAMAEDIQCRYEMLLLIADAGAVRWTLTLDNQEQVQQICEQLAIEPD</sequence>
<accession>A0A917JLV5</accession>